<evidence type="ECO:0000313" key="3">
    <source>
        <dbReference type="EMBL" id="KAK5538524.1"/>
    </source>
</evidence>
<protein>
    <recommendedName>
        <fullName evidence="2">Bacteriophage T5 Orf172 DNA-binding domain-containing protein</fullName>
    </recommendedName>
</protein>
<dbReference type="Proteomes" id="UP001345827">
    <property type="component" value="Unassembled WGS sequence"/>
</dbReference>
<feature type="domain" description="Bacteriophage T5 Orf172 DNA-binding" evidence="2">
    <location>
        <begin position="506"/>
        <end position="577"/>
    </location>
</feature>
<dbReference type="AlphaFoldDB" id="A0AAV9Q8T9"/>
<evidence type="ECO:0000259" key="2">
    <source>
        <dbReference type="Pfam" id="PF10544"/>
    </source>
</evidence>
<evidence type="ECO:0000313" key="4">
    <source>
        <dbReference type="Proteomes" id="UP001345827"/>
    </source>
</evidence>
<proteinExistence type="predicted"/>
<organism evidence="3 4">
    <name type="scientific">Vermiconidia calcicola</name>
    <dbReference type="NCBI Taxonomy" id="1690605"/>
    <lineage>
        <taxon>Eukaryota</taxon>
        <taxon>Fungi</taxon>
        <taxon>Dikarya</taxon>
        <taxon>Ascomycota</taxon>
        <taxon>Pezizomycotina</taxon>
        <taxon>Dothideomycetes</taxon>
        <taxon>Dothideomycetidae</taxon>
        <taxon>Mycosphaerellales</taxon>
        <taxon>Extremaceae</taxon>
        <taxon>Vermiconidia</taxon>
    </lineage>
</organism>
<gene>
    <name evidence="3" type="ORF">LTR25_004066</name>
</gene>
<dbReference type="InterPro" id="IPR018306">
    <property type="entry name" value="Phage_T5_Orf172_DNA-bd"/>
</dbReference>
<dbReference type="PANTHER" id="PTHR28094:SF1">
    <property type="entry name" value="MEIOTICALLY UP-REGULATED GENE 113 PROTEIN"/>
    <property type="match status" value="1"/>
</dbReference>
<accession>A0AAV9Q8T9</accession>
<reference evidence="3 4" key="1">
    <citation type="submission" date="2023-06" db="EMBL/GenBank/DDBJ databases">
        <title>Black Yeasts Isolated from many extreme environments.</title>
        <authorList>
            <person name="Coleine C."/>
            <person name="Stajich J.E."/>
            <person name="Selbmann L."/>
        </authorList>
    </citation>
    <scope>NUCLEOTIDE SEQUENCE [LARGE SCALE GENOMIC DNA]</scope>
    <source>
        <strain evidence="3 4">CCFEE 5887</strain>
    </source>
</reference>
<dbReference type="InterPro" id="IPR053006">
    <property type="entry name" value="Meiosis_regulatory"/>
</dbReference>
<keyword evidence="4" id="KW-1185">Reference proteome</keyword>
<dbReference type="EMBL" id="JAXLQG010000006">
    <property type="protein sequence ID" value="KAK5538524.1"/>
    <property type="molecule type" value="Genomic_DNA"/>
</dbReference>
<dbReference type="Pfam" id="PF10544">
    <property type="entry name" value="T5orf172"/>
    <property type="match status" value="1"/>
</dbReference>
<evidence type="ECO:0000256" key="1">
    <source>
        <dbReference type="SAM" id="MobiDB-lite"/>
    </source>
</evidence>
<dbReference type="PANTHER" id="PTHR28094">
    <property type="entry name" value="MEIOTICALLY UP-REGULATED GENE 113 PROTEIN"/>
    <property type="match status" value="1"/>
</dbReference>
<comment type="caution">
    <text evidence="3">The sequence shown here is derived from an EMBL/GenBank/DDBJ whole genome shotgun (WGS) entry which is preliminary data.</text>
</comment>
<sequence>MDFSDSEDGFGSPKMPTTPRPVSRLTSLNNYSPFSTPKTPELSFVETPPAVEDPPTPGDDDYDSDGGAYLLGSPLAARDRKPHVLKIAGYEPRLPDQNGCIEDGEDMEATYPKSACAPISQWRIDPHDGNQQTSKSLSKGVEDASSSTQKKSESDVPVASPALLPVGKLADSCCHRKTTADVAHQVALEGTVFKNGSIKTTDELSATTATKEEPDHGTEVLNRIPDHVADTSGAEAVIEKQESIATSLVAALSSNSVQPRPLSLGVTKPGDCVATTEKGQRCRVSNGKLKEGVPQLTKADVDSLLNKVVRGGEAPQPTVVAAHIRELVSRATCSRWHQGKAQDRIEELCSYTWKVDAIPRASRAIDTMVDCVFEVWIESLKKHQPKPKNAVVLDSGPTDSWDVNFTAAIDPLATISFGKSEVSLEVKEAAIASSPATDGCVVQLVKQDVVVVETNTRVSTRGFSTHLNHKFEKFVWSRKKMALSTQELLRETIYRPLSDADMHRTGSIYVFWHTGGFGYVKIGYSKDVAERLKAWKRQCGFSLQQHNLGESVAVARVKHLHRVEALIHAELRDYRLMEPPLRWLWEKTCRMVRSIGNASKESRRKVDTAVFVFWWPFETGHHRERH</sequence>
<feature type="region of interest" description="Disordered" evidence="1">
    <location>
        <begin position="121"/>
        <end position="159"/>
    </location>
</feature>
<feature type="region of interest" description="Disordered" evidence="1">
    <location>
        <begin position="1"/>
        <end position="75"/>
    </location>
</feature>
<feature type="compositionally biased region" description="Polar residues" evidence="1">
    <location>
        <begin position="24"/>
        <end position="38"/>
    </location>
</feature>
<name>A0AAV9Q8T9_9PEZI</name>